<keyword evidence="2 7" id="KW-1003">Cell membrane</keyword>
<evidence type="ECO:0000256" key="2">
    <source>
        <dbReference type="ARBA" id="ARBA00022475"/>
    </source>
</evidence>
<dbReference type="SUPFAM" id="SSF50331">
    <property type="entry name" value="MOP-like"/>
    <property type="match status" value="1"/>
</dbReference>
<dbReference type="PROSITE" id="PS00211">
    <property type="entry name" value="ABC_TRANSPORTER_1"/>
    <property type="match status" value="1"/>
</dbReference>
<evidence type="ECO:0000256" key="1">
    <source>
        <dbReference type="ARBA" id="ARBA00022448"/>
    </source>
</evidence>
<dbReference type="GO" id="GO:0016887">
    <property type="term" value="F:ATP hydrolysis activity"/>
    <property type="evidence" value="ECO:0007669"/>
    <property type="project" value="InterPro"/>
</dbReference>
<dbReference type="InterPro" id="IPR017871">
    <property type="entry name" value="ABC_transporter-like_CS"/>
</dbReference>
<sequence length="367" mass="41535">MVKKLSDIIKLTHVRKEYDDGFVALKDINLTIESGKFYSLLGPSGSGKTTILRIIAGFSEPTSGQVFFDGKDITNLDAAKRKINTVFQNYALFPHMNVFENVAFGLQIKKKDKQEIKLAVKEALHMVQLDGFANREISELSGGQQQRVAIARAIVNQPKVLLLDESLSALDKRLRKDMQFELREIQKKLGITFIFVTHDQEEALAMSDEIFVLNEGKIQQSGSPVDIYDEPVNDFVARFIGDSNILSGRMIKDYEVEFGNHRFECADAGIKPGEKVEVVLRPEDLDITDIEHGKLRVMVESQLFLGDHFEIKAIDSDENEWLIHSTNPTSIGKEVGVYFDPEDIHVMRFGESEAEFDKRLEAYEGEE</sequence>
<dbReference type="GO" id="GO:0005524">
    <property type="term" value="F:ATP binding"/>
    <property type="evidence" value="ECO:0007669"/>
    <property type="project" value="UniProtKB-KW"/>
</dbReference>
<dbReference type="GO" id="GO:0015594">
    <property type="term" value="F:ABC-type putrescine transporter activity"/>
    <property type="evidence" value="ECO:0007669"/>
    <property type="project" value="InterPro"/>
</dbReference>
<organism evidence="9 10">
    <name type="scientific">Lactobacillus paragasseri JV-V03</name>
    <dbReference type="NCBI Taxonomy" id="525326"/>
    <lineage>
        <taxon>Bacteria</taxon>
        <taxon>Bacillati</taxon>
        <taxon>Bacillota</taxon>
        <taxon>Bacilli</taxon>
        <taxon>Lactobacillales</taxon>
        <taxon>Lactobacillaceae</taxon>
        <taxon>Lactobacillus</taxon>
    </lineage>
</organism>
<protein>
    <recommendedName>
        <fullName evidence="7">Spermidine/putrescine import ATP-binding protein PotA</fullName>
        <ecNumber evidence="7">7.6.2.11</ecNumber>
    </recommendedName>
</protein>
<evidence type="ECO:0000256" key="4">
    <source>
        <dbReference type="ARBA" id="ARBA00022840"/>
    </source>
</evidence>
<dbReference type="GO" id="GO:0043190">
    <property type="term" value="C:ATP-binding cassette (ABC) transporter complex"/>
    <property type="evidence" value="ECO:0007669"/>
    <property type="project" value="InterPro"/>
</dbReference>
<gene>
    <name evidence="7 9" type="primary">potA</name>
    <name evidence="9" type="ORF">HMPREF0514_10254</name>
</gene>
<evidence type="ECO:0000256" key="5">
    <source>
        <dbReference type="ARBA" id="ARBA00022967"/>
    </source>
</evidence>
<dbReference type="SMART" id="SM00382">
    <property type="entry name" value="AAA"/>
    <property type="match status" value="1"/>
</dbReference>
<reference evidence="9 10" key="1">
    <citation type="submission" date="2010-06" db="EMBL/GenBank/DDBJ databases">
        <authorList>
            <person name="Muzny D."/>
            <person name="Qin X."/>
            <person name="Buhay C."/>
            <person name="Dugan-Rocha S."/>
            <person name="Ding Y."/>
            <person name="Chen G."/>
            <person name="Hawes A."/>
            <person name="Holder M."/>
            <person name="Jhangiani S."/>
            <person name="Johnson A."/>
            <person name="Khan Z."/>
            <person name="Li Z."/>
            <person name="Liu W."/>
            <person name="Liu X."/>
            <person name="Perez L."/>
            <person name="Shen H."/>
            <person name="Wang Q."/>
            <person name="Watt J."/>
            <person name="Xi L."/>
            <person name="Xin Y."/>
            <person name="Zhou J."/>
            <person name="Deng J."/>
            <person name="Jiang H."/>
            <person name="Liu Y."/>
            <person name="Qu J."/>
            <person name="Song X.-Z."/>
            <person name="Zhang L."/>
            <person name="Villasana D."/>
            <person name="Johnson A."/>
            <person name="Liu J."/>
            <person name="Liyanage D."/>
            <person name="Lorensuhewa L."/>
            <person name="Robinson T."/>
            <person name="Song A."/>
            <person name="Song B.-B."/>
            <person name="Dinh H."/>
            <person name="Thornton R."/>
            <person name="Coyle M."/>
            <person name="Francisco L."/>
            <person name="Jackson L."/>
            <person name="Javaid M."/>
            <person name="Korchina V."/>
            <person name="Kovar C."/>
            <person name="Mata R."/>
            <person name="Mathew T."/>
            <person name="Ngo R."/>
            <person name="Nguyen L."/>
            <person name="Nguyen N."/>
            <person name="Okwuonu G."/>
            <person name="Ongeri F."/>
            <person name="Pham C."/>
            <person name="Simmons D."/>
            <person name="Wilczek-Boney K."/>
            <person name="Hale W."/>
            <person name="Jakkamsetti A."/>
            <person name="Pham P."/>
            <person name="Ruth R."/>
            <person name="San Lucas F."/>
            <person name="Warren J."/>
            <person name="Zhang J."/>
            <person name="Zhao Z."/>
            <person name="Zhou C."/>
            <person name="Zhu D."/>
            <person name="Lee S."/>
            <person name="Bess C."/>
            <person name="Blankenburg K."/>
            <person name="Forbes L."/>
            <person name="Fu Q."/>
            <person name="Gubbala S."/>
            <person name="Hirani K."/>
            <person name="Jayaseelan J.C."/>
            <person name="Lara F."/>
            <person name="Munidasa M."/>
            <person name="Palculict T."/>
            <person name="Patil S."/>
            <person name="Pu L.-L."/>
            <person name="Saada N."/>
            <person name="Tang L."/>
            <person name="Weissenberger G."/>
            <person name="Zhu Y."/>
            <person name="Hemphill L."/>
            <person name="Shang Y."/>
            <person name="Youmans B."/>
            <person name="Ayvaz T."/>
            <person name="Ross M."/>
            <person name="Santibanez J."/>
            <person name="Aqrawi P."/>
            <person name="Gross S."/>
            <person name="Joshi V."/>
            <person name="Fowler G."/>
            <person name="Nazareth L."/>
            <person name="Reid J."/>
            <person name="Worley K."/>
            <person name="Petrosino J."/>
            <person name="Highlander S."/>
            <person name="Gibbs R."/>
        </authorList>
    </citation>
    <scope>NUCLEOTIDE SEQUENCE [LARGE SCALE GENOMIC DNA]</scope>
    <source>
        <strain evidence="9 10">JV-V03</strain>
    </source>
</reference>
<comment type="similarity">
    <text evidence="7">Belongs to the ABC transporter superfamily. Spermidine/putrescine importer (TC 3.A.1.11.1) family.</text>
</comment>
<dbReference type="InterPro" id="IPR005893">
    <property type="entry name" value="PotA-like"/>
</dbReference>
<dbReference type="InterPro" id="IPR003439">
    <property type="entry name" value="ABC_transporter-like_ATP-bd"/>
</dbReference>
<dbReference type="Pfam" id="PF08402">
    <property type="entry name" value="TOBE_2"/>
    <property type="match status" value="1"/>
</dbReference>
<dbReference type="Gene3D" id="3.40.50.300">
    <property type="entry name" value="P-loop containing nucleotide triphosphate hydrolases"/>
    <property type="match status" value="1"/>
</dbReference>
<keyword evidence="1 7" id="KW-0813">Transport</keyword>
<evidence type="ECO:0000259" key="8">
    <source>
        <dbReference type="PROSITE" id="PS50893"/>
    </source>
</evidence>
<dbReference type="InterPro" id="IPR050093">
    <property type="entry name" value="ABC_SmlMolc_Importer"/>
</dbReference>
<dbReference type="InterPro" id="IPR003593">
    <property type="entry name" value="AAA+_ATPase"/>
</dbReference>
<keyword evidence="9" id="KW-0378">Hydrolase</keyword>
<dbReference type="InterPro" id="IPR013611">
    <property type="entry name" value="Transp-assoc_OB_typ2"/>
</dbReference>
<dbReference type="EC" id="7.6.2.11" evidence="7"/>
<dbReference type="PROSITE" id="PS50893">
    <property type="entry name" value="ABC_TRANSPORTER_2"/>
    <property type="match status" value="1"/>
</dbReference>
<dbReference type="SUPFAM" id="SSF52540">
    <property type="entry name" value="P-loop containing nucleoside triphosphate hydrolases"/>
    <property type="match status" value="1"/>
</dbReference>
<keyword evidence="4 7" id="KW-0067">ATP-binding</keyword>
<dbReference type="AlphaFoldDB" id="A0AA87DI85"/>
<feature type="domain" description="ABC transporter" evidence="8">
    <location>
        <begin position="9"/>
        <end position="240"/>
    </location>
</feature>
<keyword evidence="6 7" id="KW-0472">Membrane</keyword>
<dbReference type="FunFam" id="3.40.50.300:FF:000133">
    <property type="entry name" value="Spermidine/putrescine import ATP-binding protein PotA"/>
    <property type="match status" value="1"/>
</dbReference>
<keyword evidence="5 7" id="KW-1278">Translocase</keyword>
<name>A0AA87DI85_9LACO</name>
<dbReference type="EMBL" id="ACGO02000001">
    <property type="protein sequence ID" value="EFJ69810.1"/>
    <property type="molecule type" value="Genomic_DNA"/>
</dbReference>
<comment type="function">
    <text evidence="7">Part of the ABC transporter complex PotABCD involved in spermidine/putrescine import. Responsible for energy coupling to the transport system.</text>
</comment>
<evidence type="ECO:0000256" key="7">
    <source>
        <dbReference type="RuleBase" id="RU364083"/>
    </source>
</evidence>
<accession>A0AA87DI85</accession>
<dbReference type="InterPro" id="IPR008995">
    <property type="entry name" value="Mo/tungstate-bd_C_term_dom"/>
</dbReference>
<dbReference type="Gene3D" id="2.40.50.100">
    <property type="match status" value="1"/>
</dbReference>
<evidence type="ECO:0000256" key="6">
    <source>
        <dbReference type="ARBA" id="ARBA00023136"/>
    </source>
</evidence>
<evidence type="ECO:0000313" key="10">
    <source>
        <dbReference type="Proteomes" id="UP000003672"/>
    </source>
</evidence>
<dbReference type="InterPro" id="IPR017879">
    <property type="entry name" value="PotA_ATP-bd"/>
</dbReference>
<comment type="caution">
    <text evidence="9">The sequence shown here is derived from an EMBL/GenBank/DDBJ whole genome shotgun (WGS) entry which is preliminary data.</text>
</comment>
<comment type="subunit">
    <text evidence="7">The complex is composed of two ATP-binding proteins (PotA), two transmembrane proteins (PotB and PotC) and a solute-binding protein (PotD).</text>
</comment>
<comment type="catalytic activity">
    <reaction evidence="7">
        <text>ATP + H2O + polyamine-[polyamine-binding protein]Side 1 = ADP + phosphate + polyamineSide 2 + [polyamine-binding protein]Side 1.</text>
        <dbReference type="EC" id="7.6.2.11"/>
    </reaction>
</comment>
<keyword evidence="3 7" id="KW-0547">Nucleotide-binding</keyword>
<proteinExistence type="inferred from homology"/>
<dbReference type="PANTHER" id="PTHR42781">
    <property type="entry name" value="SPERMIDINE/PUTRESCINE IMPORT ATP-BINDING PROTEIN POTA"/>
    <property type="match status" value="1"/>
</dbReference>
<dbReference type="InterPro" id="IPR027417">
    <property type="entry name" value="P-loop_NTPase"/>
</dbReference>
<dbReference type="Pfam" id="PF00005">
    <property type="entry name" value="ABC_tran"/>
    <property type="match status" value="1"/>
</dbReference>
<dbReference type="PANTHER" id="PTHR42781:SF4">
    <property type="entry name" value="SPERMIDINE_PUTRESCINE IMPORT ATP-BINDING PROTEIN POTA"/>
    <property type="match status" value="1"/>
</dbReference>
<dbReference type="Proteomes" id="UP000003672">
    <property type="component" value="Unassembled WGS sequence"/>
</dbReference>
<dbReference type="CDD" id="cd03300">
    <property type="entry name" value="ABC_PotA_N"/>
    <property type="match status" value="1"/>
</dbReference>
<evidence type="ECO:0000313" key="9">
    <source>
        <dbReference type="EMBL" id="EFJ69810.1"/>
    </source>
</evidence>
<dbReference type="NCBIfam" id="TIGR01187">
    <property type="entry name" value="potA"/>
    <property type="match status" value="1"/>
</dbReference>
<evidence type="ECO:0000256" key="3">
    <source>
        <dbReference type="ARBA" id="ARBA00022741"/>
    </source>
</evidence>